<dbReference type="CDD" id="cd17470">
    <property type="entry name" value="T3SS_Flik_C"/>
    <property type="match status" value="1"/>
</dbReference>
<feature type="region of interest" description="Disordered" evidence="1">
    <location>
        <begin position="466"/>
        <end position="521"/>
    </location>
</feature>
<gene>
    <name evidence="2" type="ORF">BV394_05385</name>
</gene>
<accession>A0A2M9DEN6</accession>
<evidence type="ECO:0000313" key="2">
    <source>
        <dbReference type="EMBL" id="APX89217.1"/>
    </source>
</evidence>
<dbReference type="STRING" id="1267768.BV394_05385"/>
<feature type="region of interest" description="Disordered" evidence="1">
    <location>
        <begin position="245"/>
        <end position="330"/>
    </location>
</feature>
<feature type="compositionally biased region" description="Low complexity" evidence="1">
    <location>
        <begin position="54"/>
        <end position="78"/>
    </location>
</feature>
<organism evidence="2 3">
    <name type="scientific">Brevirhabdus pacifica</name>
    <dbReference type="NCBI Taxonomy" id="1267768"/>
    <lineage>
        <taxon>Bacteria</taxon>
        <taxon>Pseudomonadati</taxon>
        <taxon>Pseudomonadota</taxon>
        <taxon>Alphaproteobacteria</taxon>
        <taxon>Rhodobacterales</taxon>
        <taxon>Paracoccaceae</taxon>
        <taxon>Brevirhabdus</taxon>
    </lineage>
</organism>
<reference evidence="2 3" key="1">
    <citation type="submission" date="2017-01" db="EMBL/GenBank/DDBJ databases">
        <title>Genomic analysis of Xuhuaishuia manganoxidans DY6-4.</title>
        <authorList>
            <person name="Wang X."/>
        </authorList>
    </citation>
    <scope>NUCLEOTIDE SEQUENCE [LARGE SCALE GENOMIC DNA]</scope>
    <source>
        <strain evidence="2 3">DY6-4</strain>
    </source>
</reference>
<dbReference type="EMBL" id="CP019124">
    <property type="protein sequence ID" value="APX89217.1"/>
    <property type="molecule type" value="Genomic_DNA"/>
</dbReference>
<evidence type="ECO:0000256" key="1">
    <source>
        <dbReference type="SAM" id="MobiDB-lite"/>
    </source>
</evidence>
<dbReference type="OrthoDB" id="7828543at2"/>
<accession>A0A1U7DGU5</accession>
<dbReference type="InterPro" id="IPR021136">
    <property type="entry name" value="Flagellar_hook_control-like_C"/>
</dbReference>
<feature type="compositionally biased region" description="Low complexity" evidence="1">
    <location>
        <begin position="282"/>
        <end position="330"/>
    </location>
</feature>
<dbReference type="AlphaFoldDB" id="A0A1U7DGU5"/>
<dbReference type="Pfam" id="PF02120">
    <property type="entry name" value="Flg_hook"/>
    <property type="match status" value="1"/>
</dbReference>
<feature type="region of interest" description="Disordered" evidence="1">
    <location>
        <begin position="1"/>
        <end position="91"/>
    </location>
</feature>
<dbReference type="Proteomes" id="UP000187266">
    <property type="component" value="Chromosome"/>
</dbReference>
<evidence type="ECO:0000313" key="3">
    <source>
        <dbReference type="Proteomes" id="UP000187266"/>
    </source>
</evidence>
<feature type="compositionally biased region" description="Low complexity" evidence="1">
    <location>
        <begin position="245"/>
        <end position="270"/>
    </location>
</feature>
<keyword evidence="3" id="KW-1185">Reference proteome</keyword>
<proteinExistence type="predicted"/>
<dbReference type="RefSeq" id="WP_076979240.1">
    <property type="nucleotide sequence ID" value="NZ_CP019124.1"/>
</dbReference>
<dbReference type="InterPro" id="IPR038610">
    <property type="entry name" value="FliK-like_C_sf"/>
</dbReference>
<sequence>MIGVGVGAATQVSERPAPASAGHGRDEGAKGKGFADLLAAEAGRPRSEGPATKAGTETPETITDTTTEGGGTETADPTLDTAGNPVPTDEQPVDAAVSTLMEDIRTVLEGFAPAATGAAPQANVQGAGGLQAGARAPGVAALSAGHAIANLLTRFDAQHGTDLAGAARQLLAQGPGGPATTGLSGPEVQVNAALAAMLGDARGGPASMLPAALRAIIATPAQVPVAAPPAVQLPGQRIGLRTADPAPAASVAGPTAAPAGQGATPAAGPGVLPEEAVSPLRQAAQEGGRAQAQAQANAQNGAQNSNQNAHAAQPGNANQGPNPAAAPVANPSLGLTLAQALEQTFGPASGQAGMERIAAPAEARGPVAAHADTPAQAAASGFARNLIGQIRKSSFAEGRTRIELAPRGLGDIEIDMQSTDNGRMRIVLRAENPLVLQALRDDRQMLMNMLDDSGLSLDGAGLDFETFSQDGRGDGSDSEADAVTGTDATGPADEAIAARDASTTDADTGTGDTSGRLDITT</sequence>
<name>A0A1U7DGU5_9RHOB</name>
<dbReference type="Gene3D" id="3.30.750.140">
    <property type="match status" value="1"/>
</dbReference>
<feature type="compositionally biased region" description="Low complexity" evidence="1">
    <location>
        <begin position="498"/>
        <end position="521"/>
    </location>
</feature>
<protein>
    <submittedName>
        <fullName evidence="2">Uncharacterized protein</fullName>
    </submittedName>
</protein>